<accession>A0ABT2IKX1</accession>
<reference evidence="2" key="1">
    <citation type="submission" date="2022-08" db="EMBL/GenBank/DDBJ databases">
        <title>Chryseobacterium antibioticum,isolated from the rhizosphere soil of Pyrola in Tibet.</title>
        <authorList>
            <person name="Kan Y."/>
        </authorList>
    </citation>
    <scope>NUCLEOTIDE SEQUENCE</scope>
    <source>
        <strain evidence="2">Pc2-12</strain>
    </source>
</reference>
<evidence type="ECO:0000256" key="1">
    <source>
        <dbReference type="SAM" id="Phobius"/>
    </source>
</evidence>
<evidence type="ECO:0000313" key="3">
    <source>
        <dbReference type="Proteomes" id="UP001142057"/>
    </source>
</evidence>
<feature type="transmembrane region" description="Helical" evidence="1">
    <location>
        <begin position="6"/>
        <end position="23"/>
    </location>
</feature>
<keyword evidence="1" id="KW-0812">Transmembrane</keyword>
<gene>
    <name evidence="2" type="ORF">NZD88_16950</name>
</gene>
<sequence>MKTNFITKFYFFVALFIFSMYFGKDIASVNKTINDKNISPFIFVSQPSGNMHEASALFNTFTYVNDPIDLSSILIDLGILTLLPSDKYAQLLSIVNNANICLKSSGNQALISQSIASILVILKPMYTVIITKIKVSVANGHGSSFPISILLAGITKDLISGIIHSLPNIIISSQQSECLKSVLQELQALPE</sequence>
<organism evidence="2 3">
    <name type="scientific">Chryseobacterium pyrolae</name>
    <dbReference type="NCBI Taxonomy" id="2987481"/>
    <lineage>
        <taxon>Bacteria</taxon>
        <taxon>Pseudomonadati</taxon>
        <taxon>Bacteroidota</taxon>
        <taxon>Flavobacteriia</taxon>
        <taxon>Flavobacteriales</taxon>
        <taxon>Weeksellaceae</taxon>
        <taxon>Chryseobacterium group</taxon>
        <taxon>Chryseobacterium</taxon>
    </lineage>
</organism>
<dbReference type="RefSeq" id="WP_259830698.1">
    <property type="nucleotide sequence ID" value="NZ_JANZQH010000009.1"/>
</dbReference>
<comment type="caution">
    <text evidence="2">The sequence shown here is derived from an EMBL/GenBank/DDBJ whole genome shotgun (WGS) entry which is preliminary data.</text>
</comment>
<dbReference type="EMBL" id="JANZQH010000009">
    <property type="protein sequence ID" value="MCT2409239.1"/>
    <property type="molecule type" value="Genomic_DNA"/>
</dbReference>
<dbReference type="Proteomes" id="UP001142057">
    <property type="component" value="Unassembled WGS sequence"/>
</dbReference>
<protein>
    <submittedName>
        <fullName evidence="2">Uncharacterized protein</fullName>
    </submittedName>
</protein>
<evidence type="ECO:0000313" key="2">
    <source>
        <dbReference type="EMBL" id="MCT2409239.1"/>
    </source>
</evidence>
<keyword evidence="3" id="KW-1185">Reference proteome</keyword>
<proteinExistence type="predicted"/>
<keyword evidence="1" id="KW-1133">Transmembrane helix</keyword>
<keyword evidence="1" id="KW-0472">Membrane</keyword>
<name>A0ABT2IKX1_9FLAO</name>